<keyword evidence="2" id="KW-1185">Reference proteome</keyword>
<organism evidence="1 2">
    <name type="scientific">Hymenobacter metallicola</name>
    <dbReference type="NCBI Taxonomy" id="2563114"/>
    <lineage>
        <taxon>Bacteria</taxon>
        <taxon>Pseudomonadati</taxon>
        <taxon>Bacteroidota</taxon>
        <taxon>Cytophagia</taxon>
        <taxon>Cytophagales</taxon>
        <taxon>Hymenobacteraceae</taxon>
        <taxon>Hymenobacter</taxon>
    </lineage>
</organism>
<name>A0A4Z0QJ18_9BACT</name>
<dbReference type="Proteomes" id="UP000298471">
    <property type="component" value="Unassembled WGS sequence"/>
</dbReference>
<dbReference type="OrthoDB" id="2045521at2"/>
<proteinExistence type="predicted"/>
<sequence>MTKEQLAASLDGCQYRDEVNKEWAKIAEEAGLIVVFGASDDLMEVRGAVDDELNAWDGVEAVFYKHNTGFSVIENNSETIREIEDDFHLYKALGAMLDRHNLVRITPAKDCQWDVITTLPHAKFDVKEEEDLYCRAVVIDIKDLK</sequence>
<dbReference type="EMBL" id="SRMB01000001">
    <property type="protein sequence ID" value="TGE29774.1"/>
    <property type="molecule type" value="Genomic_DNA"/>
</dbReference>
<evidence type="ECO:0000313" key="1">
    <source>
        <dbReference type="EMBL" id="TGE29774.1"/>
    </source>
</evidence>
<dbReference type="AlphaFoldDB" id="A0A4Z0QJ18"/>
<dbReference type="RefSeq" id="WP_135394545.1">
    <property type="nucleotide sequence ID" value="NZ_SRMB01000001.1"/>
</dbReference>
<comment type="caution">
    <text evidence="1">The sequence shown here is derived from an EMBL/GenBank/DDBJ whole genome shotgun (WGS) entry which is preliminary data.</text>
</comment>
<accession>A0A4Z0QJ18</accession>
<reference evidence="1 2" key="1">
    <citation type="submission" date="2019-04" db="EMBL/GenBank/DDBJ databases">
        <authorList>
            <person name="Feng G."/>
            <person name="Zhang J."/>
            <person name="Zhu H."/>
        </authorList>
    </citation>
    <scope>NUCLEOTIDE SEQUENCE [LARGE SCALE GENOMIC DNA]</scope>
    <source>
        <strain evidence="1 2">9PBR-1</strain>
    </source>
</reference>
<evidence type="ECO:0000313" key="2">
    <source>
        <dbReference type="Proteomes" id="UP000298471"/>
    </source>
</evidence>
<protein>
    <submittedName>
        <fullName evidence="1">Uncharacterized protein</fullName>
    </submittedName>
</protein>
<gene>
    <name evidence="1" type="ORF">E5K02_10030</name>
</gene>